<dbReference type="Proteomes" id="UP001521209">
    <property type="component" value="Unassembled WGS sequence"/>
</dbReference>
<reference evidence="2 3" key="1">
    <citation type="submission" date="2022-01" db="EMBL/GenBank/DDBJ databases">
        <authorList>
            <person name="Won M."/>
            <person name="Kim S.-J."/>
            <person name="Kwon S.-W."/>
        </authorList>
    </citation>
    <scope>NUCLEOTIDE SEQUENCE [LARGE SCALE GENOMIC DNA]</scope>
    <source>
        <strain evidence="2 3">KCTC 23505</strain>
    </source>
</reference>
<dbReference type="InterPro" id="IPR038404">
    <property type="entry name" value="TRAP_DctP_sf"/>
</dbReference>
<accession>A0ABS9DZX3</accession>
<protein>
    <submittedName>
        <fullName evidence="2">TRAP transporter substrate-binding protein</fullName>
    </submittedName>
</protein>
<evidence type="ECO:0000313" key="3">
    <source>
        <dbReference type="Proteomes" id="UP001521209"/>
    </source>
</evidence>
<dbReference type="NCBIfam" id="NF037995">
    <property type="entry name" value="TRAP_S1"/>
    <property type="match status" value="1"/>
</dbReference>
<dbReference type="PANTHER" id="PTHR33376:SF5">
    <property type="entry name" value="EXTRACYTOPLASMIC SOLUTE RECEPTOR PROTEIN"/>
    <property type="match status" value="1"/>
</dbReference>
<name>A0ABS9DZX3_9PROT</name>
<dbReference type="EMBL" id="JAKGBZ010000046">
    <property type="protein sequence ID" value="MCF3948319.1"/>
    <property type="molecule type" value="Genomic_DNA"/>
</dbReference>
<dbReference type="RefSeq" id="WP_235705611.1">
    <property type="nucleotide sequence ID" value="NZ_JAKGBZ010000046.1"/>
</dbReference>
<dbReference type="InterPro" id="IPR018389">
    <property type="entry name" value="DctP_fam"/>
</dbReference>
<keyword evidence="1" id="KW-0732">Signal</keyword>
<proteinExistence type="predicted"/>
<dbReference type="CDD" id="cd13603">
    <property type="entry name" value="PBP2_TRAP_Siap_TeaA_like"/>
    <property type="match status" value="1"/>
</dbReference>
<sequence length="318" mass="33742">MDAVHAASAATTLRLSTWGASKAPQVTSFVAPFIEQVEHASGGRIKVENFPDGALVSEQDVPTAIQSKVVDISLTTLGSWASIVPEAGVLNTVFFSPTGEGFEKAIGPGTKLFKTLDAGMMKHDTKMLCALYNGPVVVVSRQPLNTPAAFRGKTIRVFDRLTAQIVQTLGGAPSTIGVADVYPALERGTVQGAIGGLEGAVGLKEYEVAKYVLATNGVFGLLITGYVMNLAHFVALSADLRKIVLDAAYQVGRTANQAMVDAYQIELDKMREHHATVTVLEPKTPNYDAFKAALAPLVRKEKAGFSPALVKTVLDSLQ</sequence>
<dbReference type="Pfam" id="PF03480">
    <property type="entry name" value="DctP"/>
    <property type="match status" value="1"/>
</dbReference>
<evidence type="ECO:0000256" key="1">
    <source>
        <dbReference type="ARBA" id="ARBA00022729"/>
    </source>
</evidence>
<evidence type="ECO:0000313" key="2">
    <source>
        <dbReference type="EMBL" id="MCF3948319.1"/>
    </source>
</evidence>
<dbReference type="Gene3D" id="3.40.190.170">
    <property type="entry name" value="Bacterial extracellular solute-binding protein, family 7"/>
    <property type="match status" value="1"/>
</dbReference>
<dbReference type="PANTHER" id="PTHR33376">
    <property type="match status" value="1"/>
</dbReference>
<organism evidence="2 3">
    <name type="scientific">Acidiphilium iwatense</name>
    <dbReference type="NCBI Taxonomy" id="768198"/>
    <lineage>
        <taxon>Bacteria</taxon>
        <taxon>Pseudomonadati</taxon>
        <taxon>Pseudomonadota</taxon>
        <taxon>Alphaproteobacteria</taxon>
        <taxon>Acetobacterales</taxon>
        <taxon>Acidocellaceae</taxon>
        <taxon>Acidiphilium</taxon>
    </lineage>
</organism>
<keyword evidence="3" id="KW-1185">Reference proteome</keyword>
<comment type="caution">
    <text evidence="2">The sequence shown here is derived from an EMBL/GenBank/DDBJ whole genome shotgun (WGS) entry which is preliminary data.</text>
</comment>
<gene>
    <name evidence="2" type="ORF">L2A60_16725</name>
</gene>